<keyword evidence="1" id="KW-0238">DNA-binding</keyword>
<protein>
    <submittedName>
        <fullName evidence="2">Uncharacterized protein</fullName>
    </submittedName>
</protein>
<dbReference type="OrthoDB" id="5589990at2"/>
<accession>A0A380U6R1</accession>
<dbReference type="InterPro" id="IPR010998">
    <property type="entry name" value="Integrase_recombinase_N"/>
</dbReference>
<proteinExistence type="predicted"/>
<evidence type="ECO:0000313" key="3">
    <source>
        <dbReference type="Proteomes" id="UP000254649"/>
    </source>
</evidence>
<dbReference type="GO" id="GO:0003677">
    <property type="term" value="F:DNA binding"/>
    <property type="evidence" value="ECO:0007669"/>
    <property type="project" value="UniProtKB-KW"/>
</dbReference>
<organism evidence="2 3">
    <name type="scientific">[Actinobacillus] rossii</name>
    <dbReference type="NCBI Taxonomy" id="123820"/>
    <lineage>
        <taxon>Bacteria</taxon>
        <taxon>Pseudomonadati</taxon>
        <taxon>Pseudomonadota</taxon>
        <taxon>Gammaproteobacteria</taxon>
        <taxon>Pasteurellales</taxon>
        <taxon>Pasteurellaceae</taxon>
    </lineage>
</organism>
<dbReference type="SUPFAM" id="SSF56349">
    <property type="entry name" value="DNA breaking-rejoining enzymes"/>
    <property type="match status" value="1"/>
</dbReference>
<dbReference type="AlphaFoldDB" id="A0A380U6R1"/>
<sequence>MKLSQALEMAFSFNRLLENGVEPFANMTETNDIIKTHTLRDIVDDWRLIKGQHLSQKHLRDRMARFNNHLFPILGDFHIAEITLFKARELIKPIYDKAPHMGEKIAKGGKRAPKRGEESPLFVYKTSNKALLKIFL</sequence>
<dbReference type="Gene3D" id="1.10.150.130">
    <property type="match status" value="1"/>
</dbReference>
<dbReference type="Proteomes" id="UP000254649">
    <property type="component" value="Unassembled WGS sequence"/>
</dbReference>
<evidence type="ECO:0000256" key="1">
    <source>
        <dbReference type="ARBA" id="ARBA00023125"/>
    </source>
</evidence>
<reference evidence="2 3" key="1">
    <citation type="submission" date="2018-06" db="EMBL/GenBank/DDBJ databases">
        <authorList>
            <consortium name="Pathogen Informatics"/>
            <person name="Doyle S."/>
        </authorList>
    </citation>
    <scope>NUCLEOTIDE SEQUENCE [LARGE SCALE GENOMIC DNA]</scope>
    <source>
        <strain evidence="2 3">NCTC10801</strain>
    </source>
</reference>
<dbReference type="InterPro" id="IPR011010">
    <property type="entry name" value="DNA_brk_join_enz"/>
</dbReference>
<gene>
    <name evidence="2" type="ORF">NCTC10801_02704</name>
</gene>
<dbReference type="EMBL" id="UFRQ01000003">
    <property type="protein sequence ID" value="SUT96377.1"/>
    <property type="molecule type" value="Genomic_DNA"/>
</dbReference>
<evidence type="ECO:0000313" key="2">
    <source>
        <dbReference type="EMBL" id="SUT96377.1"/>
    </source>
</evidence>
<keyword evidence="3" id="KW-1185">Reference proteome</keyword>
<name>A0A380U6R1_9PAST</name>